<keyword evidence="5 7" id="KW-0653">Protein transport</keyword>
<dbReference type="PRINTS" id="PR00448">
    <property type="entry name" value="NSFATTACHMNT"/>
</dbReference>
<evidence type="ECO:0000256" key="1">
    <source>
        <dbReference type="ARBA" id="ARBA00004170"/>
    </source>
</evidence>
<dbReference type="InterPro" id="IPR011990">
    <property type="entry name" value="TPR-like_helical_dom_sf"/>
</dbReference>
<dbReference type="GO" id="GO:0035494">
    <property type="term" value="P:SNARE complex disassembly"/>
    <property type="evidence" value="ECO:0007669"/>
    <property type="project" value="TreeGrafter"/>
</dbReference>
<dbReference type="EMBL" id="OA568468">
    <property type="protein sequence ID" value="CAD7201554.1"/>
    <property type="molecule type" value="Genomic_DNA"/>
</dbReference>
<dbReference type="SUPFAM" id="SSF48452">
    <property type="entry name" value="TPR-like"/>
    <property type="match status" value="1"/>
</dbReference>
<dbReference type="GO" id="GO:0006886">
    <property type="term" value="P:intracellular protein transport"/>
    <property type="evidence" value="ECO:0007669"/>
    <property type="project" value="UniProtKB-UniRule"/>
</dbReference>
<evidence type="ECO:0000313" key="8">
    <source>
        <dbReference type="EMBL" id="CAD7201554.1"/>
    </source>
</evidence>
<gene>
    <name evidence="8" type="ORF">TDIB3V08_LOCUS7750</name>
</gene>
<sequence>MADNEQKAIQLMAEAEKKLHSSKGFFGSLFGGSSKVEEAVECYQRAANMFKMAKKWGAAGNAFCEAAMFHAKAGSKHDAATNYVDAANCYKKSDSNGSGGGDLGSYNRAGKVLRTIPYLSLLIYTDMGRFSMAAKHHQSIAELYETEAIDLDRAVQHYEQAADYFKGEDSNSSANKCLLKVAQYAAQLENYDKAIKIYEQVAGSSLDSSLLKYSAKEYFFRAALCHLCVDVLNAQHALERYQEMYPAFQDSREYKLLKVLIDHMEEQNVDGFTEAVKDYDSISRLDQWYTTILLRIKKQVNDDPDLR</sequence>
<dbReference type="AlphaFoldDB" id="A0A7R8ZBG8"/>
<comment type="similarity">
    <text evidence="2 7">Belongs to the SNAP family.</text>
</comment>
<comment type="subcellular location">
    <subcellularLocation>
        <location evidence="1 7">Membrane</location>
        <topology evidence="1 7">Peripheral membrane protein</topology>
    </subcellularLocation>
</comment>
<evidence type="ECO:0000256" key="7">
    <source>
        <dbReference type="RuleBase" id="RU367013"/>
    </source>
</evidence>
<proteinExistence type="inferred from homology"/>
<dbReference type="Pfam" id="PF14938">
    <property type="entry name" value="SNAP"/>
    <property type="match status" value="1"/>
</dbReference>
<dbReference type="CDD" id="cd15832">
    <property type="entry name" value="SNAP"/>
    <property type="match status" value="1"/>
</dbReference>
<dbReference type="FunFam" id="1.25.40.10:FF:000028">
    <property type="entry name" value="beta-soluble NSF attachment protein-like isoform X1"/>
    <property type="match status" value="1"/>
</dbReference>
<evidence type="ECO:0000256" key="3">
    <source>
        <dbReference type="ARBA" id="ARBA00022448"/>
    </source>
</evidence>
<comment type="function">
    <text evidence="7">Required for vesicular transport between the endoplasmic reticulum and the Golgi apparatus.</text>
</comment>
<dbReference type="GO" id="GO:0019905">
    <property type="term" value="F:syntaxin binding"/>
    <property type="evidence" value="ECO:0007669"/>
    <property type="project" value="TreeGrafter"/>
</dbReference>
<keyword evidence="6 7" id="KW-0472">Membrane</keyword>
<name>A0A7R8ZBG8_TIMDO</name>
<dbReference type="GO" id="GO:0005774">
    <property type="term" value="C:vacuolar membrane"/>
    <property type="evidence" value="ECO:0007669"/>
    <property type="project" value="TreeGrafter"/>
</dbReference>
<dbReference type="GO" id="GO:0005483">
    <property type="term" value="F:soluble NSF attachment protein activity"/>
    <property type="evidence" value="ECO:0007669"/>
    <property type="project" value="TreeGrafter"/>
</dbReference>
<dbReference type="InterPro" id="IPR000744">
    <property type="entry name" value="NSF_attach"/>
</dbReference>
<evidence type="ECO:0000256" key="2">
    <source>
        <dbReference type="ARBA" id="ARBA00010050"/>
    </source>
</evidence>
<evidence type="ECO:0000256" key="4">
    <source>
        <dbReference type="ARBA" id="ARBA00022892"/>
    </source>
</evidence>
<dbReference type="PANTHER" id="PTHR13768">
    <property type="entry name" value="SOLUBLE NSF ATTACHMENT PROTEIN SNAP"/>
    <property type="match status" value="1"/>
</dbReference>
<protein>
    <recommendedName>
        <fullName evidence="9">Alpha-soluble NSF attachment protein</fullName>
    </recommendedName>
</protein>
<dbReference type="PANTHER" id="PTHR13768:SF8">
    <property type="entry name" value="ALPHA-SOLUBLE NSF ATTACHMENT PROTEIN"/>
    <property type="match status" value="1"/>
</dbReference>
<evidence type="ECO:0000256" key="6">
    <source>
        <dbReference type="ARBA" id="ARBA00023136"/>
    </source>
</evidence>
<keyword evidence="4 7" id="KW-0931">ER-Golgi transport</keyword>
<evidence type="ECO:0000256" key="5">
    <source>
        <dbReference type="ARBA" id="ARBA00022927"/>
    </source>
</evidence>
<dbReference type="Gene3D" id="1.25.40.10">
    <property type="entry name" value="Tetratricopeptide repeat domain"/>
    <property type="match status" value="1"/>
</dbReference>
<keyword evidence="3 7" id="KW-0813">Transport</keyword>
<organism evidence="8">
    <name type="scientific">Timema douglasi</name>
    <name type="common">Walking stick</name>
    <dbReference type="NCBI Taxonomy" id="61478"/>
    <lineage>
        <taxon>Eukaryota</taxon>
        <taxon>Metazoa</taxon>
        <taxon>Ecdysozoa</taxon>
        <taxon>Arthropoda</taxon>
        <taxon>Hexapoda</taxon>
        <taxon>Insecta</taxon>
        <taxon>Pterygota</taxon>
        <taxon>Neoptera</taxon>
        <taxon>Polyneoptera</taxon>
        <taxon>Phasmatodea</taxon>
        <taxon>Timematodea</taxon>
        <taxon>Timematoidea</taxon>
        <taxon>Timematidae</taxon>
        <taxon>Timema</taxon>
    </lineage>
</organism>
<accession>A0A7R8ZBG8</accession>
<dbReference type="GO" id="GO:0031201">
    <property type="term" value="C:SNARE complex"/>
    <property type="evidence" value="ECO:0007669"/>
    <property type="project" value="TreeGrafter"/>
</dbReference>
<reference evidence="8" key="1">
    <citation type="submission" date="2020-11" db="EMBL/GenBank/DDBJ databases">
        <authorList>
            <person name="Tran Van P."/>
        </authorList>
    </citation>
    <scope>NUCLEOTIDE SEQUENCE</scope>
</reference>
<evidence type="ECO:0008006" key="9">
    <source>
        <dbReference type="Google" id="ProtNLM"/>
    </source>
</evidence>